<accession>A0A4R6RB27</accession>
<evidence type="ECO:0000313" key="2">
    <source>
        <dbReference type="Proteomes" id="UP000294547"/>
    </source>
</evidence>
<name>A0A4R6RB27_9HYPH</name>
<comment type="caution">
    <text evidence="1">The sequence shown here is derived from an EMBL/GenBank/DDBJ whole genome shotgun (WGS) entry which is preliminary data.</text>
</comment>
<proteinExistence type="predicted"/>
<dbReference type="Proteomes" id="UP000294547">
    <property type="component" value="Unassembled WGS sequence"/>
</dbReference>
<gene>
    <name evidence="1" type="ORF">EDD54_3211</name>
</gene>
<sequence length="112" mass="12345">MPHDTDPRGPAASRTAVAAIVAEGVARYRRAEILPRLLPVGPDDLGPDGPARTRRLCRLLARALRGERGRGRAGHWSYSLDRHLALVQAYRAERAHLTALEKREGRGNPRPS</sequence>
<keyword evidence="2" id="KW-1185">Reference proteome</keyword>
<dbReference type="AlphaFoldDB" id="A0A4R6RB27"/>
<dbReference type="EMBL" id="SNXY01000009">
    <property type="protein sequence ID" value="TDP83252.1"/>
    <property type="molecule type" value="Genomic_DNA"/>
</dbReference>
<evidence type="ECO:0000313" key="1">
    <source>
        <dbReference type="EMBL" id="TDP83252.1"/>
    </source>
</evidence>
<reference evidence="1 2" key="1">
    <citation type="submission" date="2019-03" db="EMBL/GenBank/DDBJ databases">
        <title>Genomic Encyclopedia of Type Strains, Phase IV (KMG-IV): sequencing the most valuable type-strain genomes for metagenomic binning, comparative biology and taxonomic classification.</title>
        <authorList>
            <person name="Goeker M."/>
        </authorList>
    </citation>
    <scope>NUCLEOTIDE SEQUENCE [LARGE SCALE GENOMIC DNA]</scope>
    <source>
        <strain evidence="1 2">DSM 102969</strain>
    </source>
</reference>
<protein>
    <submittedName>
        <fullName evidence="1">Uncharacterized protein</fullName>
    </submittedName>
</protein>
<organism evidence="1 2">
    <name type="scientific">Oharaeibacter diazotrophicus</name>
    <dbReference type="NCBI Taxonomy" id="1920512"/>
    <lineage>
        <taxon>Bacteria</taxon>
        <taxon>Pseudomonadati</taxon>
        <taxon>Pseudomonadota</taxon>
        <taxon>Alphaproteobacteria</taxon>
        <taxon>Hyphomicrobiales</taxon>
        <taxon>Pleomorphomonadaceae</taxon>
        <taxon>Oharaeibacter</taxon>
    </lineage>
</organism>